<comment type="caution">
    <text evidence="2">The sequence shown here is derived from an EMBL/GenBank/DDBJ whole genome shotgun (WGS) entry which is preliminary data.</text>
</comment>
<dbReference type="RefSeq" id="WP_246360082.1">
    <property type="nucleotide sequence ID" value="NZ_CCXJ01000050.1"/>
</dbReference>
<feature type="transmembrane region" description="Helical" evidence="1">
    <location>
        <begin position="25"/>
        <end position="47"/>
    </location>
</feature>
<keyword evidence="3" id="KW-1185">Reference proteome</keyword>
<dbReference type="Proteomes" id="UP001240447">
    <property type="component" value="Unassembled WGS sequence"/>
</dbReference>
<name>A0ABT9NKN1_9ACTN</name>
<protein>
    <submittedName>
        <fullName evidence="2">Solute:sodium symporter small subunit</fullName>
    </submittedName>
</protein>
<sequence>MAEIDRQSLVGEVYMTSLLRAQLRLAVIVLVALTVTVGALPLVFLQFPGLNDILVLGMPLPWVMLAFGIYPVLVVLGWLYVRAAERNEQAFADVVERS</sequence>
<evidence type="ECO:0000313" key="2">
    <source>
        <dbReference type="EMBL" id="MDP9820953.1"/>
    </source>
</evidence>
<keyword evidence="1" id="KW-1133">Transmembrane helix</keyword>
<keyword evidence="1" id="KW-0472">Membrane</keyword>
<keyword evidence="1" id="KW-0812">Transmembrane</keyword>
<feature type="transmembrane region" description="Helical" evidence="1">
    <location>
        <begin position="59"/>
        <end position="81"/>
    </location>
</feature>
<organism evidence="2 3">
    <name type="scientific">Nocardioides massiliensis</name>
    <dbReference type="NCBI Taxonomy" id="1325935"/>
    <lineage>
        <taxon>Bacteria</taxon>
        <taxon>Bacillati</taxon>
        <taxon>Actinomycetota</taxon>
        <taxon>Actinomycetes</taxon>
        <taxon>Propionibacteriales</taxon>
        <taxon>Nocardioidaceae</taxon>
        <taxon>Nocardioides</taxon>
    </lineage>
</organism>
<evidence type="ECO:0000313" key="3">
    <source>
        <dbReference type="Proteomes" id="UP001240447"/>
    </source>
</evidence>
<evidence type="ECO:0000256" key="1">
    <source>
        <dbReference type="SAM" id="Phobius"/>
    </source>
</evidence>
<dbReference type="EMBL" id="JAUSQM010000001">
    <property type="protein sequence ID" value="MDP9820953.1"/>
    <property type="molecule type" value="Genomic_DNA"/>
</dbReference>
<proteinExistence type="predicted"/>
<reference evidence="2 3" key="1">
    <citation type="submission" date="2023-07" db="EMBL/GenBank/DDBJ databases">
        <title>Sequencing the genomes of 1000 actinobacteria strains.</title>
        <authorList>
            <person name="Klenk H.-P."/>
        </authorList>
    </citation>
    <scope>NUCLEOTIDE SEQUENCE [LARGE SCALE GENOMIC DNA]</scope>
    <source>
        <strain evidence="2 3">GD13</strain>
    </source>
</reference>
<accession>A0ABT9NKN1</accession>
<gene>
    <name evidence="2" type="ORF">J2S59_000762</name>
</gene>